<gene>
    <name evidence="2" type="ORF">FloV-SA2_00404</name>
</gene>
<dbReference type="PANTHER" id="PTHR46565:SF20">
    <property type="entry name" value="COLD SHOCK DOMAIN-CONTAINING PROTEIN 4"/>
    <property type="match status" value="1"/>
</dbReference>
<dbReference type="Pfam" id="PF00313">
    <property type="entry name" value="CSD"/>
    <property type="match status" value="1"/>
</dbReference>
<sequence>MVSVMYQVKWFSKKKGYGFVESEDKKEYFVHHTDIQVDNGFRYLKQGEYVVGVPETMEGDKVKLGKISPPMEGGLLMCEVEKQNPRFSSNVAPEED</sequence>
<protein>
    <submittedName>
        <fullName evidence="2">Cold-Shock Protein</fullName>
    </submittedName>
</protein>
<dbReference type="InterPro" id="IPR011129">
    <property type="entry name" value="CSD"/>
</dbReference>
<dbReference type="PANTHER" id="PTHR46565">
    <property type="entry name" value="COLD SHOCK DOMAIN PROTEIN 2"/>
    <property type="match status" value="1"/>
</dbReference>
<dbReference type="SUPFAM" id="SSF50249">
    <property type="entry name" value="Nucleic acid-binding proteins"/>
    <property type="match status" value="1"/>
</dbReference>
<organism evidence="2">
    <name type="scientific">Florenciella sp. virus SA2</name>
    <dbReference type="NCBI Taxonomy" id="3240092"/>
    <lineage>
        <taxon>Viruses</taxon>
    </lineage>
</organism>
<dbReference type="EMBL" id="PP542043">
    <property type="protein sequence ID" value="XDO02222.1"/>
    <property type="molecule type" value="Genomic_DNA"/>
</dbReference>
<reference evidence="2" key="1">
    <citation type="submission" date="2024-03" db="EMBL/GenBank/DDBJ databases">
        <title>Eukaryotic viruses encode the ribosomal protein eL40.</title>
        <authorList>
            <person name="Thomy J."/>
            <person name="Schvarcz C.R."/>
            <person name="McBeain K.A."/>
            <person name="Edwards K.F."/>
            <person name="Steward G.F."/>
        </authorList>
    </citation>
    <scope>NUCLEOTIDE SEQUENCE</scope>
    <source>
        <strain evidence="2">FloV-SA2</strain>
    </source>
</reference>
<evidence type="ECO:0000259" key="1">
    <source>
        <dbReference type="PROSITE" id="PS51857"/>
    </source>
</evidence>
<dbReference type="InterPro" id="IPR002059">
    <property type="entry name" value="CSP_DNA-bd"/>
</dbReference>
<feature type="domain" description="CSD" evidence="1">
    <location>
        <begin position="3"/>
        <end position="64"/>
    </location>
</feature>
<dbReference type="PROSITE" id="PS51857">
    <property type="entry name" value="CSD_2"/>
    <property type="match status" value="1"/>
</dbReference>
<dbReference type="InterPro" id="IPR012340">
    <property type="entry name" value="NA-bd_OB-fold"/>
</dbReference>
<dbReference type="SMART" id="SM00357">
    <property type="entry name" value="CSP"/>
    <property type="match status" value="1"/>
</dbReference>
<name>A0AB39J9J2_9VIRU</name>
<proteinExistence type="predicted"/>
<dbReference type="Gene3D" id="2.40.50.140">
    <property type="entry name" value="Nucleic acid-binding proteins"/>
    <property type="match status" value="1"/>
</dbReference>
<evidence type="ECO:0000313" key="2">
    <source>
        <dbReference type="EMBL" id="XDO02222.1"/>
    </source>
</evidence>
<accession>A0AB39J9J2</accession>
<dbReference type="CDD" id="cd04458">
    <property type="entry name" value="CSP_CDS"/>
    <property type="match status" value="1"/>
</dbReference>
<dbReference type="GO" id="GO:0003676">
    <property type="term" value="F:nucleic acid binding"/>
    <property type="evidence" value="ECO:0007669"/>
    <property type="project" value="InterPro"/>
</dbReference>